<evidence type="ECO:0000313" key="1">
    <source>
        <dbReference type="EMBL" id="HJF95029.1"/>
    </source>
</evidence>
<dbReference type="EMBL" id="DYVY01000158">
    <property type="protein sequence ID" value="HJF95029.1"/>
    <property type="molecule type" value="Genomic_DNA"/>
</dbReference>
<dbReference type="AlphaFoldDB" id="A0A921I1E5"/>
<comment type="caution">
    <text evidence="1">The sequence shown here is derived from an EMBL/GenBank/DDBJ whole genome shotgun (WGS) entry which is preliminary data.</text>
</comment>
<organism evidence="1 2">
    <name type="scientific">Lachnoclostridium phocaeense</name>
    <dbReference type="NCBI Taxonomy" id="1871021"/>
    <lineage>
        <taxon>Bacteria</taxon>
        <taxon>Bacillati</taxon>
        <taxon>Bacillota</taxon>
        <taxon>Clostridia</taxon>
        <taxon>Lachnospirales</taxon>
        <taxon>Lachnospiraceae</taxon>
    </lineage>
</organism>
<reference evidence="1" key="1">
    <citation type="journal article" date="2021" name="PeerJ">
        <title>Extensive microbial diversity within the chicken gut microbiome revealed by metagenomics and culture.</title>
        <authorList>
            <person name="Gilroy R."/>
            <person name="Ravi A."/>
            <person name="Getino M."/>
            <person name="Pursley I."/>
            <person name="Horton D.L."/>
            <person name="Alikhan N.F."/>
            <person name="Baker D."/>
            <person name="Gharbi K."/>
            <person name="Hall N."/>
            <person name="Watson M."/>
            <person name="Adriaenssens E.M."/>
            <person name="Foster-Nyarko E."/>
            <person name="Jarju S."/>
            <person name="Secka A."/>
            <person name="Antonio M."/>
            <person name="Oren A."/>
            <person name="Chaudhuri R.R."/>
            <person name="La Ragione R."/>
            <person name="Hildebrand F."/>
            <person name="Pallen M.J."/>
        </authorList>
    </citation>
    <scope>NUCLEOTIDE SEQUENCE</scope>
    <source>
        <strain evidence="1">ChiSjej5B23-16112</strain>
    </source>
</reference>
<name>A0A921I1E5_9FIRM</name>
<reference evidence="1" key="2">
    <citation type="submission" date="2021-09" db="EMBL/GenBank/DDBJ databases">
        <authorList>
            <person name="Gilroy R."/>
        </authorList>
    </citation>
    <scope>NUCLEOTIDE SEQUENCE</scope>
    <source>
        <strain evidence="1">ChiSjej5B23-16112</strain>
    </source>
</reference>
<dbReference type="Proteomes" id="UP000769156">
    <property type="component" value="Unassembled WGS sequence"/>
</dbReference>
<proteinExistence type="predicted"/>
<evidence type="ECO:0000313" key="2">
    <source>
        <dbReference type="Proteomes" id="UP000769156"/>
    </source>
</evidence>
<protein>
    <submittedName>
        <fullName evidence="1">Uncharacterized protein</fullName>
    </submittedName>
</protein>
<gene>
    <name evidence="1" type="ORF">K8V82_09625</name>
</gene>
<accession>A0A921I1E5</accession>
<dbReference type="RefSeq" id="WP_076777443.1">
    <property type="nucleotide sequence ID" value="NZ_CALKQL010000032.1"/>
</dbReference>
<dbReference type="OrthoDB" id="2085859at2"/>
<sequence>MKFAKRLYLSEGLEKKKEKVIRRLRRGKLQVPVYLVALCNYGQERMEILSSAELLQKGYPSEGLFIAGIASDYDEALELVRQITQETIETNMGTDVCGYIHYREQEK</sequence>